<dbReference type="Gene3D" id="2.40.380.10">
    <property type="entry name" value="FomD-like"/>
    <property type="match status" value="1"/>
</dbReference>
<dbReference type="EMBL" id="QQXK01000006">
    <property type="protein sequence ID" value="RII43076.1"/>
    <property type="molecule type" value="Genomic_DNA"/>
</dbReference>
<evidence type="ECO:0000313" key="3">
    <source>
        <dbReference type="Proteomes" id="UP000265419"/>
    </source>
</evidence>
<reference evidence="2 3" key="1">
    <citation type="submission" date="2018-07" db="EMBL/GenBank/DDBJ databases">
        <title>Arthrobacter sp. nov., isolated from raw cow's milk with high bacterial count.</title>
        <authorList>
            <person name="Hahne J."/>
            <person name="Isele D."/>
            <person name="Lipski A."/>
        </authorList>
    </citation>
    <scope>NUCLEOTIDE SEQUENCE [LARGE SCALE GENOMIC DNA]</scope>
    <source>
        <strain evidence="2 3">JZ R-35</strain>
    </source>
</reference>
<organism evidence="2 3">
    <name type="scientific">Galactobacter valiniphilus</name>
    <dbReference type="NCBI Taxonomy" id="2676122"/>
    <lineage>
        <taxon>Bacteria</taxon>
        <taxon>Bacillati</taxon>
        <taxon>Actinomycetota</taxon>
        <taxon>Actinomycetes</taxon>
        <taxon>Micrococcales</taxon>
        <taxon>Micrococcaceae</taxon>
        <taxon>Galactobacter</taxon>
    </lineage>
</organism>
<feature type="domain" description="DUF402" evidence="1">
    <location>
        <begin position="41"/>
        <end position="166"/>
    </location>
</feature>
<evidence type="ECO:0000259" key="1">
    <source>
        <dbReference type="Pfam" id="PF04167"/>
    </source>
</evidence>
<gene>
    <name evidence="2" type="ORF">DWB68_04350</name>
</gene>
<dbReference type="Proteomes" id="UP000265419">
    <property type="component" value="Unassembled WGS sequence"/>
</dbReference>
<sequence>MPRRPVSFTAGETVVTRAWKHDGQAHWVVPGLALGSDEHGEWIYQPAGSFIARPGMAFFARSDAVTLSPASGEWLATFHSGEDRNGLLLYIDLSTAIGWAPLGPRGHELHSIDMDLDVVERAGRGIYLDDEDEFEEHRVAFGYPDELTSAIAAEAQDLLARVAARQAPFDGAALSRFDQGRALLDAASAR</sequence>
<dbReference type="Pfam" id="PF04167">
    <property type="entry name" value="DUF402"/>
    <property type="match status" value="1"/>
</dbReference>
<protein>
    <submittedName>
        <fullName evidence="2">DUF402 domain-containing protein</fullName>
    </submittedName>
</protein>
<evidence type="ECO:0000313" key="2">
    <source>
        <dbReference type="EMBL" id="RII43076.1"/>
    </source>
</evidence>
<dbReference type="InterPro" id="IPR035930">
    <property type="entry name" value="FomD-like_sf"/>
</dbReference>
<comment type="caution">
    <text evidence="2">The sequence shown here is derived from an EMBL/GenBank/DDBJ whole genome shotgun (WGS) entry which is preliminary data.</text>
</comment>
<name>A0A399JKN2_9MICC</name>
<accession>A0A399JKN2</accession>
<keyword evidence="3" id="KW-1185">Reference proteome</keyword>
<proteinExistence type="predicted"/>
<dbReference type="AlphaFoldDB" id="A0A399JKN2"/>
<dbReference type="InterPro" id="IPR007295">
    <property type="entry name" value="DUF402"/>
</dbReference>
<dbReference type="SUPFAM" id="SSF159234">
    <property type="entry name" value="FomD-like"/>
    <property type="match status" value="1"/>
</dbReference>